<accession>A0A381NVR7</accession>
<protein>
    <submittedName>
        <fullName evidence="1">Uncharacterized protein</fullName>
    </submittedName>
</protein>
<dbReference type="EMBL" id="UINC01000627">
    <property type="protein sequence ID" value="SUZ58557.1"/>
    <property type="molecule type" value="Genomic_DNA"/>
</dbReference>
<organism evidence="1">
    <name type="scientific">marine metagenome</name>
    <dbReference type="NCBI Taxonomy" id="408172"/>
    <lineage>
        <taxon>unclassified sequences</taxon>
        <taxon>metagenomes</taxon>
        <taxon>ecological metagenomes</taxon>
    </lineage>
</organism>
<proteinExistence type="predicted"/>
<sequence length="93" mass="10657">MVTSAISRNLKILPRSFNRIEAPPPHLSMQETKQTSLVPGIFVSRWAILSEPQARHPGPVQILILVIIAHFFIDIEYQYNANDPLCQARFQIY</sequence>
<dbReference type="AlphaFoldDB" id="A0A381NVR7"/>
<name>A0A381NVR7_9ZZZZ</name>
<evidence type="ECO:0000313" key="1">
    <source>
        <dbReference type="EMBL" id="SUZ58557.1"/>
    </source>
</evidence>
<gene>
    <name evidence="1" type="ORF">METZ01_LOCUS11411</name>
</gene>
<reference evidence="1" key="1">
    <citation type="submission" date="2018-05" db="EMBL/GenBank/DDBJ databases">
        <authorList>
            <person name="Lanie J.A."/>
            <person name="Ng W.-L."/>
            <person name="Kazmierczak K.M."/>
            <person name="Andrzejewski T.M."/>
            <person name="Davidsen T.M."/>
            <person name="Wayne K.J."/>
            <person name="Tettelin H."/>
            <person name="Glass J.I."/>
            <person name="Rusch D."/>
            <person name="Podicherti R."/>
            <person name="Tsui H.-C.T."/>
            <person name="Winkler M.E."/>
        </authorList>
    </citation>
    <scope>NUCLEOTIDE SEQUENCE</scope>
</reference>